<name>A0A7W6GRS7_9RHOB</name>
<proteinExistence type="predicted"/>
<keyword evidence="2" id="KW-1185">Reference proteome</keyword>
<reference evidence="1 2" key="1">
    <citation type="submission" date="2020-08" db="EMBL/GenBank/DDBJ databases">
        <title>Genomic Encyclopedia of Type Strains, Phase IV (KMG-IV): sequencing the most valuable type-strain genomes for metagenomic binning, comparative biology and taxonomic classification.</title>
        <authorList>
            <person name="Goeker M."/>
        </authorList>
    </citation>
    <scope>NUCLEOTIDE SEQUENCE [LARGE SCALE GENOMIC DNA]</scope>
    <source>
        <strain evidence="1 2">DSM 102235</strain>
    </source>
</reference>
<dbReference type="PROSITE" id="PS51257">
    <property type="entry name" value="PROKAR_LIPOPROTEIN"/>
    <property type="match status" value="1"/>
</dbReference>
<dbReference type="RefSeq" id="WP_183965423.1">
    <property type="nucleotide sequence ID" value="NZ_BAABBZ010000018.1"/>
</dbReference>
<evidence type="ECO:0000313" key="2">
    <source>
        <dbReference type="Proteomes" id="UP000541426"/>
    </source>
</evidence>
<gene>
    <name evidence="1" type="ORF">GGQ68_001999</name>
</gene>
<dbReference type="EMBL" id="JACIEJ010000004">
    <property type="protein sequence ID" value="MBB3985666.1"/>
    <property type="molecule type" value="Genomic_DNA"/>
</dbReference>
<evidence type="ECO:0000313" key="1">
    <source>
        <dbReference type="EMBL" id="MBB3985666.1"/>
    </source>
</evidence>
<protein>
    <recommendedName>
        <fullName evidence="3">Lipoprotein</fullName>
    </recommendedName>
</protein>
<accession>A0A7W6GRS7</accession>
<dbReference type="AlphaFoldDB" id="A0A7W6GRS7"/>
<sequence length="178" mass="19868">MTRWRTLSLLWARSMAGLIGLTLLASCFTMDAEEELREELKQFVYLAQTRRFESQATCTAAIFDLAGTGVRSEAVRTVSNVRAGLKLVQEGRAVAFDVPGLTPNMVSEQMMSINLYAGMGLISSFVGPSLACMDDQFQVDAYYALMSQDTLTIYDPTMNAIMLLHRPRQLLFFMRGNV</sequence>
<organism evidence="1 2">
    <name type="scientific">Sagittula marina</name>
    <dbReference type="NCBI Taxonomy" id="943940"/>
    <lineage>
        <taxon>Bacteria</taxon>
        <taxon>Pseudomonadati</taxon>
        <taxon>Pseudomonadota</taxon>
        <taxon>Alphaproteobacteria</taxon>
        <taxon>Rhodobacterales</taxon>
        <taxon>Roseobacteraceae</taxon>
        <taxon>Sagittula</taxon>
    </lineage>
</organism>
<evidence type="ECO:0008006" key="3">
    <source>
        <dbReference type="Google" id="ProtNLM"/>
    </source>
</evidence>
<comment type="caution">
    <text evidence="1">The sequence shown here is derived from an EMBL/GenBank/DDBJ whole genome shotgun (WGS) entry which is preliminary data.</text>
</comment>
<dbReference type="Proteomes" id="UP000541426">
    <property type="component" value="Unassembled WGS sequence"/>
</dbReference>